<keyword evidence="3" id="KW-1185">Reference proteome</keyword>
<feature type="compositionally biased region" description="Polar residues" evidence="1">
    <location>
        <begin position="59"/>
        <end position="72"/>
    </location>
</feature>
<gene>
    <name evidence="2" type="ORF">J437_LFUL015000</name>
</gene>
<feature type="region of interest" description="Disordered" evidence="1">
    <location>
        <begin position="1"/>
        <end position="36"/>
    </location>
</feature>
<feature type="compositionally biased region" description="Polar residues" evidence="1">
    <location>
        <begin position="79"/>
        <end position="93"/>
    </location>
</feature>
<dbReference type="AlphaFoldDB" id="A0A8K0KNS6"/>
<dbReference type="EMBL" id="KZ309267">
    <property type="protein sequence ID" value="KAG8238032.1"/>
    <property type="molecule type" value="Genomic_DNA"/>
</dbReference>
<accession>A0A8K0KNS6</accession>
<reference evidence="2" key="2">
    <citation type="submission" date="2017-10" db="EMBL/GenBank/DDBJ databases">
        <title>Ladona fulva Genome sequencing and assembly.</title>
        <authorList>
            <person name="Murali S."/>
            <person name="Richards S."/>
            <person name="Bandaranaike D."/>
            <person name="Bellair M."/>
            <person name="Blankenburg K."/>
            <person name="Chao H."/>
            <person name="Dinh H."/>
            <person name="Doddapaneni H."/>
            <person name="Dugan-Rocha S."/>
            <person name="Elkadiri S."/>
            <person name="Gnanaolivu R."/>
            <person name="Hernandez B."/>
            <person name="Skinner E."/>
            <person name="Javaid M."/>
            <person name="Lee S."/>
            <person name="Li M."/>
            <person name="Ming W."/>
            <person name="Munidasa M."/>
            <person name="Muniz J."/>
            <person name="Nguyen L."/>
            <person name="Hughes D."/>
            <person name="Osuji N."/>
            <person name="Pu L.-L."/>
            <person name="Puazo M."/>
            <person name="Qu C."/>
            <person name="Quiroz J."/>
            <person name="Raj R."/>
            <person name="Weissenberger G."/>
            <person name="Xin Y."/>
            <person name="Zou X."/>
            <person name="Han Y."/>
            <person name="Worley K."/>
            <person name="Muzny D."/>
            <person name="Gibbs R."/>
        </authorList>
    </citation>
    <scope>NUCLEOTIDE SEQUENCE</scope>
    <source>
        <strain evidence="2">Sampled in the wild</strain>
    </source>
</reference>
<organism evidence="2 3">
    <name type="scientific">Ladona fulva</name>
    <name type="common">Scarce chaser dragonfly</name>
    <name type="synonym">Libellula fulva</name>
    <dbReference type="NCBI Taxonomy" id="123851"/>
    <lineage>
        <taxon>Eukaryota</taxon>
        <taxon>Metazoa</taxon>
        <taxon>Ecdysozoa</taxon>
        <taxon>Arthropoda</taxon>
        <taxon>Hexapoda</taxon>
        <taxon>Insecta</taxon>
        <taxon>Pterygota</taxon>
        <taxon>Palaeoptera</taxon>
        <taxon>Odonata</taxon>
        <taxon>Epiprocta</taxon>
        <taxon>Anisoptera</taxon>
        <taxon>Libelluloidea</taxon>
        <taxon>Libellulidae</taxon>
        <taxon>Ladona</taxon>
    </lineage>
</organism>
<evidence type="ECO:0000256" key="1">
    <source>
        <dbReference type="SAM" id="MobiDB-lite"/>
    </source>
</evidence>
<comment type="caution">
    <text evidence="2">The sequence shown here is derived from an EMBL/GenBank/DDBJ whole genome shotgun (WGS) entry which is preliminary data.</text>
</comment>
<protein>
    <submittedName>
        <fullName evidence="2">Uncharacterized protein</fullName>
    </submittedName>
</protein>
<proteinExistence type="predicted"/>
<sequence>NRERSVDQEEESSSEDEFGRRTRLTRAADNTSNAVAGEQVLGSGRVAPIAAALKRENVDLSNSWSRSSSGETPSWAVSRPNQGTLQTQRSDSISYSGTEAELLPAQVIETQKFHTLKTPASNATVLLPEPDSKMLS</sequence>
<dbReference type="Proteomes" id="UP000792457">
    <property type="component" value="Unassembled WGS sequence"/>
</dbReference>
<feature type="region of interest" description="Disordered" evidence="1">
    <location>
        <begin position="57"/>
        <end position="93"/>
    </location>
</feature>
<feature type="non-terminal residue" evidence="2">
    <location>
        <position position="136"/>
    </location>
</feature>
<evidence type="ECO:0000313" key="3">
    <source>
        <dbReference type="Proteomes" id="UP000792457"/>
    </source>
</evidence>
<name>A0A8K0KNS6_LADFU</name>
<feature type="non-terminal residue" evidence="2">
    <location>
        <position position="1"/>
    </location>
</feature>
<reference evidence="2" key="1">
    <citation type="submission" date="2013-04" db="EMBL/GenBank/DDBJ databases">
        <authorList>
            <person name="Qu J."/>
            <person name="Murali S.C."/>
            <person name="Bandaranaike D."/>
            <person name="Bellair M."/>
            <person name="Blankenburg K."/>
            <person name="Chao H."/>
            <person name="Dinh H."/>
            <person name="Doddapaneni H."/>
            <person name="Downs B."/>
            <person name="Dugan-Rocha S."/>
            <person name="Elkadiri S."/>
            <person name="Gnanaolivu R.D."/>
            <person name="Hernandez B."/>
            <person name="Javaid M."/>
            <person name="Jayaseelan J.C."/>
            <person name="Lee S."/>
            <person name="Li M."/>
            <person name="Ming W."/>
            <person name="Munidasa M."/>
            <person name="Muniz J."/>
            <person name="Nguyen L."/>
            <person name="Ongeri F."/>
            <person name="Osuji N."/>
            <person name="Pu L.-L."/>
            <person name="Puazo M."/>
            <person name="Qu C."/>
            <person name="Quiroz J."/>
            <person name="Raj R."/>
            <person name="Weissenberger G."/>
            <person name="Xin Y."/>
            <person name="Zou X."/>
            <person name="Han Y."/>
            <person name="Richards S."/>
            <person name="Worley K."/>
            <person name="Muzny D."/>
            <person name="Gibbs R."/>
        </authorList>
    </citation>
    <scope>NUCLEOTIDE SEQUENCE</scope>
    <source>
        <strain evidence="2">Sampled in the wild</strain>
    </source>
</reference>
<evidence type="ECO:0000313" key="2">
    <source>
        <dbReference type="EMBL" id="KAG8238032.1"/>
    </source>
</evidence>